<organism evidence="3 4">
    <name type="scientific">Rhizobium johnstonii (strain DSM 114642 / LMG 32736 / 3841)</name>
    <name type="common">Rhizobium leguminosarum bv. viciae</name>
    <dbReference type="NCBI Taxonomy" id="216596"/>
    <lineage>
        <taxon>Bacteria</taxon>
        <taxon>Pseudomonadati</taxon>
        <taxon>Pseudomonadota</taxon>
        <taxon>Alphaproteobacteria</taxon>
        <taxon>Hyphomicrobiales</taxon>
        <taxon>Rhizobiaceae</taxon>
        <taxon>Rhizobium/Agrobacterium group</taxon>
        <taxon>Rhizobium</taxon>
        <taxon>Rhizobium johnstonii</taxon>
    </lineage>
</organism>
<dbReference type="CDD" id="cd00293">
    <property type="entry name" value="USP-like"/>
    <property type="match status" value="1"/>
</dbReference>
<evidence type="ECO:0000313" key="3">
    <source>
        <dbReference type="EMBL" id="CAK03741.1"/>
    </source>
</evidence>
<feature type="domain" description="UspA" evidence="2">
    <location>
        <begin position="203"/>
        <end position="322"/>
    </location>
</feature>
<dbReference type="AlphaFoldDB" id="Q1M8K5"/>
<evidence type="ECO:0000259" key="2">
    <source>
        <dbReference type="Pfam" id="PF00582"/>
    </source>
</evidence>
<gene>
    <name evidence="3" type="ordered locus">pRL90031</name>
</gene>
<dbReference type="EMBL" id="AM236083">
    <property type="protein sequence ID" value="CAK03741.1"/>
    <property type="molecule type" value="Genomic_DNA"/>
</dbReference>
<dbReference type="HOGENOM" id="CLU_049301_5_2_5"/>
<dbReference type="KEGG" id="rle:pRL90031"/>
<dbReference type="PRINTS" id="PR01438">
    <property type="entry name" value="UNVRSLSTRESS"/>
</dbReference>
<dbReference type="Gene3D" id="3.40.50.12370">
    <property type="match status" value="1"/>
</dbReference>
<dbReference type="InterPro" id="IPR006016">
    <property type="entry name" value="UspA"/>
</dbReference>
<accession>Q1M8K5</accession>
<keyword evidence="4" id="KW-1185">Reference proteome</keyword>
<comment type="similarity">
    <text evidence="1">Belongs to the universal stress protein A family.</text>
</comment>
<dbReference type="Pfam" id="PF00582">
    <property type="entry name" value="Usp"/>
    <property type="match status" value="1"/>
</dbReference>
<protein>
    <recommendedName>
        <fullName evidence="2">UspA domain-containing protein</fullName>
    </recommendedName>
</protein>
<evidence type="ECO:0000313" key="4">
    <source>
        <dbReference type="Proteomes" id="UP000006575"/>
    </source>
</evidence>
<dbReference type="PANTHER" id="PTHR46268">
    <property type="entry name" value="STRESS RESPONSE PROTEIN NHAX"/>
    <property type="match status" value="1"/>
</dbReference>
<dbReference type="SUPFAM" id="SSF52402">
    <property type="entry name" value="Adenine nucleotide alpha hydrolases-like"/>
    <property type="match status" value="1"/>
</dbReference>
<evidence type="ECO:0000256" key="1">
    <source>
        <dbReference type="ARBA" id="ARBA00008791"/>
    </source>
</evidence>
<sequence length="324" mass="35004">MPCAGRKAGPLINAIVTQQGAIFDVRQFVIPERCQTVANIRSRLFRLETSMKQHLFLPLLTYPDATSEFMIANAVALAHHMQATLTVCAMEITIPDVSNALSSLIIDAGKMARDAGALSRKRASALTRMAVDAAKAACVDVRTREIKTAEPFVVEVLSEASRAYDLVLLEAAGISRPIVEAVLFASGRPLILYPSAPFGGRMDHVAIAWDGSCAAARAAHDASFFLERASKVRLLSVIDEKPVKYETGDYLVENLLRSGVKAEATRVRAHGEPVGEVLQTKAFELRADLLVMGGFGHSRLREFVLGGATQAVLTNISLPILISH</sequence>
<keyword evidence="3" id="KW-0614">Plasmid</keyword>
<dbReference type="Proteomes" id="UP000006575">
    <property type="component" value="Plasmid pRL9"/>
</dbReference>
<name>Q1M8K5_RHIJ3</name>
<reference evidence="3 4" key="1">
    <citation type="journal article" date="2006" name="Genome Biol.">
        <title>The genome of Rhizobium leguminosarum has recognizable core and accessory components.</title>
        <authorList>
            <person name="Young J.W."/>
            <person name="Crossman L.C."/>
            <person name="Johnston A.W.B."/>
            <person name="Thomson N.R."/>
            <person name="Ghazoui Z.F."/>
            <person name="Hull K.H."/>
            <person name="Wexler M."/>
            <person name="Curson A.R.J."/>
            <person name="Todd J.D."/>
            <person name="Poole P.S."/>
            <person name="Mauchline T.H."/>
            <person name="East A.K."/>
            <person name="Quail M.A."/>
            <person name="Churcher C."/>
            <person name="Arrowsmith C."/>
            <person name="Cherevach A."/>
            <person name="Chillingworth T."/>
            <person name="Clarke K."/>
            <person name="Cronin A."/>
            <person name="Davis P."/>
            <person name="Fraser A."/>
            <person name="Hance Z."/>
            <person name="Hauser H."/>
            <person name="Jagels K."/>
            <person name="Moule S."/>
            <person name="Mungall K."/>
            <person name="Norbertczak H."/>
            <person name="Rabbinowitsch E."/>
            <person name="Sanders M."/>
            <person name="Simmonds M."/>
            <person name="Whitehead S."/>
            <person name="Parkhill J."/>
        </authorList>
    </citation>
    <scope>NUCLEOTIDE SEQUENCE [LARGE SCALE GENOMIC DNA]</scope>
    <source>
        <strain evidence="4">DSM 114642 / LMG 32736 / 3841</strain>
    </source>
</reference>
<dbReference type="PANTHER" id="PTHR46268:SF15">
    <property type="entry name" value="UNIVERSAL STRESS PROTEIN HP_0031"/>
    <property type="match status" value="1"/>
</dbReference>
<geneLocation type="plasmid" evidence="3 4">
    <name>pRL9</name>
</geneLocation>
<dbReference type="EnsemblBacteria" id="CAK03741">
    <property type="protein sequence ID" value="CAK03741"/>
    <property type="gene ID" value="pRL90031"/>
</dbReference>
<dbReference type="InterPro" id="IPR006015">
    <property type="entry name" value="Universal_stress_UspA"/>
</dbReference>
<proteinExistence type="inferred from homology"/>